<dbReference type="InterPro" id="IPR043135">
    <property type="entry name" value="Fur_C"/>
</dbReference>
<protein>
    <submittedName>
        <fullName evidence="9">Fe2+/Zn2+ uptake regulation protein</fullName>
    </submittedName>
</protein>
<dbReference type="Pfam" id="PF01475">
    <property type="entry name" value="FUR"/>
    <property type="match status" value="1"/>
</dbReference>
<dbReference type="InterPro" id="IPR002481">
    <property type="entry name" value="FUR"/>
</dbReference>
<keyword evidence="2" id="KW-0678">Repressor</keyword>
<name>A0A0G0RN52_9BACT</name>
<dbReference type="GO" id="GO:0000976">
    <property type="term" value="F:transcription cis-regulatory region binding"/>
    <property type="evidence" value="ECO:0007669"/>
    <property type="project" value="TreeGrafter"/>
</dbReference>
<evidence type="ECO:0000256" key="6">
    <source>
        <dbReference type="ARBA" id="ARBA00023163"/>
    </source>
</evidence>
<feature type="binding site" evidence="7">
    <location>
        <position position="135"/>
    </location>
    <ligand>
        <name>Zn(2+)</name>
        <dbReference type="ChEBI" id="CHEBI:29105"/>
    </ligand>
</feature>
<comment type="caution">
    <text evidence="9">The sequence shown here is derived from an EMBL/GenBank/DDBJ whole genome shotgun (WGS) entry which is preliminary data.</text>
</comment>
<dbReference type="PANTHER" id="PTHR33202">
    <property type="entry name" value="ZINC UPTAKE REGULATION PROTEIN"/>
    <property type="match status" value="1"/>
</dbReference>
<gene>
    <name evidence="9" type="ORF">UT84_C0001G0011</name>
</gene>
<comment type="cofactor">
    <cofactor evidence="7">
        <name>Zn(2+)</name>
        <dbReference type="ChEBI" id="CHEBI:29105"/>
    </cofactor>
    <text evidence="7">Binds 1 zinc ion per subunit.</text>
</comment>
<comment type="cofactor">
    <cofactor evidence="8">
        <name>Mn(2+)</name>
        <dbReference type="ChEBI" id="CHEBI:29035"/>
    </cofactor>
    <cofactor evidence="8">
        <name>Fe(2+)</name>
        <dbReference type="ChEBI" id="CHEBI:29033"/>
    </cofactor>
    <text evidence="8">Binds 1 Mn(2+) or Fe(2+) ion per subunit.</text>
</comment>
<dbReference type="GO" id="GO:1900376">
    <property type="term" value="P:regulation of secondary metabolite biosynthetic process"/>
    <property type="evidence" value="ECO:0007669"/>
    <property type="project" value="TreeGrafter"/>
</dbReference>
<dbReference type="AlphaFoldDB" id="A0A0G0RN52"/>
<comment type="similarity">
    <text evidence="1">Belongs to the Fur family.</text>
</comment>
<dbReference type="CDD" id="cd07153">
    <property type="entry name" value="Fur_like"/>
    <property type="match status" value="1"/>
</dbReference>
<keyword evidence="4" id="KW-0805">Transcription regulation</keyword>
<dbReference type="Proteomes" id="UP000034531">
    <property type="component" value="Unassembled WGS sequence"/>
</dbReference>
<dbReference type="PANTHER" id="PTHR33202:SF7">
    <property type="entry name" value="FERRIC UPTAKE REGULATION PROTEIN"/>
    <property type="match status" value="1"/>
</dbReference>
<keyword evidence="5" id="KW-0238">DNA-binding</keyword>
<dbReference type="GO" id="GO:0008270">
    <property type="term" value="F:zinc ion binding"/>
    <property type="evidence" value="ECO:0007669"/>
    <property type="project" value="TreeGrafter"/>
</dbReference>
<dbReference type="EMBL" id="LBYI01000001">
    <property type="protein sequence ID" value="KKR51326.1"/>
    <property type="molecule type" value="Genomic_DNA"/>
</dbReference>
<evidence type="ECO:0000256" key="3">
    <source>
        <dbReference type="ARBA" id="ARBA00022833"/>
    </source>
</evidence>
<dbReference type="Gene3D" id="1.10.10.10">
    <property type="entry name" value="Winged helix-like DNA-binding domain superfamily/Winged helix DNA-binding domain"/>
    <property type="match status" value="1"/>
</dbReference>
<evidence type="ECO:0000313" key="10">
    <source>
        <dbReference type="Proteomes" id="UP000034531"/>
    </source>
</evidence>
<dbReference type="GO" id="GO:0045892">
    <property type="term" value="P:negative regulation of DNA-templated transcription"/>
    <property type="evidence" value="ECO:0007669"/>
    <property type="project" value="TreeGrafter"/>
</dbReference>
<accession>A0A0G0RN52</accession>
<evidence type="ECO:0000256" key="2">
    <source>
        <dbReference type="ARBA" id="ARBA00022491"/>
    </source>
</evidence>
<keyword evidence="8" id="KW-0408">Iron</keyword>
<feature type="binding site" evidence="7">
    <location>
        <position position="98"/>
    </location>
    <ligand>
        <name>Zn(2+)</name>
        <dbReference type="ChEBI" id="CHEBI:29105"/>
    </ligand>
</feature>
<dbReference type="InterPro" id="IPR036388">
    <property type="entry name" value="WH-like_DNA-bd_sf"/>
</dbReference>
<evidence type="ECO:0000256" key="4">
    <source>
        <dbReference type="ARBA" id="ARBA00023015"/>
    </source>
</evidence>
<keyword evidence="7" id="KW-0479">Metal-binding</keyword>
<proteinExistence type="inferred from homology"/>
<dbReference type="GO" id="GO:0003700">
    <property type="term" value="F:DNA-binding transcription factor activity"/>
    <property type="evidence" value="ECO:0007669"/>
    <property type="project" value="InterPro"/>
</dbReference>
<dbReference type="Gene3D" id="3.30.1490.190">
    <property type="match status" value="1"/>
</dbReference>
<feature type="binding site" evidence="7">
    <location>
        <position position="95"/>
    </location>
    <ligand>
        <name>Zn(2+)</name>
        <dbReference type="ChEBI" id="CHEBI:29105"/>
    </ligand>
</feature>
<dbReference type="InterPro" id="IPR036390">
    <property type="entry name" value="WH_DNA-bd_sf"/>
</dbReference>
<feature type="binding site" evidence="7">
    <location>
        <position position="138"/>
    </location>
    <ligand>
        <name>Zn(2+)</name>
        <dbReference type="ChEBI" id="CHEBI:29105"/>
    </ligand>
</feature>
<sequence length="140" mass="15771">MNPGHSCLDELHNVDLKATPARLGVLAALENTKRPLDISSVESYLAGHNIKVDKATVFRIINSLKRKGLAVPVQFNEGKLRYEHVKKANHHHFVCENCGQIEDISNCNIGKLEKAIEKQKGLLVHRHSLEFFGICKKCRH</sequence>
<organism evidence="9 10">
    <name type="scientific">Candidatus Curtissbacteria bacterium GW2011_GWA1_40_16</name>
    <dbReference type="NCBI Taxonomy" id="1618405"/>
    <lineage>
        <taxon>Bacteria</taxon>
        <taxon>Candidatus Curtissiibacteriota</taxon>
    </lineage>
</organism>
<reference evidence="9 10" key="1">
    <citation type="journal article" date="2015" name="Nature">
        <title>rRNA introns, odd ribosomes, and small enigmatic genomes across a large radiation of phyla.</title>
        <authorList>
            <person name="Brown C.T."/>
            <person name="Hug L.A."/>
            <person name="Thomas B.C."/>
            <person name="Sharon I."/>
            <person name="Castelle C.J."/>
            <person name="Singh A."/>
            <person name="Wilkins M.J."/>
            <person name="Williams K.H."/>
            <person name="Banfield J.F."/>
        </authorList>
    </citation>
    <scope>NUCLEOTIDE SEQUENCE [LARGE SCALE GENOMIC DNA]</scope>
</reference>
<evidence type="ECO:0000256" key="5">
    <source>
        <dbReference type="ARBA" id="ARBA00023125"/>
    </source>
</evidence>
<evidence type="ECO:0000256" key="7">
    <source>
        <dbReference type="PIRSR" id="PIRSR602481-1"/>
    </source>
</evidence>
<keyword evidence="3 7" id="KW-0862">Zinc</keyword>
<evidence type="ECO:0000256" key="1">
    <source>
        <dbReference type="ARBA" id="ARBA00007957"/>
    </source>
</evidence>
<keyword evidence="6" id="KW-0804">Transcription</keyword>
<evidence type="ECO:0000313" key="9">
    <source>
        <dbReference type="EMBL" id="KKR51326.1"/>
    </source>
</evidence>
<evidence type="ECO:0000256" key="8">
    <source>
        <dbReference type="PIRSR" id="PIRSR602481-2"/>
    </source>
</evidence>
<feature type="binding site" evidence="8">
    <location>
        <position position="127"/>
    </location>
    <ligand>
        <name>Fe cation</name>
        <dbReference type="ChEBI" id="CHEBI:24875"/>
    </ligand>
</feature>
<dbReference type="SUPFAM" id="SSF46785">
    <property type="entry name" value="Winged helix' DNA-binding domain"/>
    <property type="match status" value="1"/>
</dbReference>